<dbReference type="Gene3D" id="1.25.40.390">
    <property type="match status" value="2"/>
</dbReference>
<dbReference type="InterPro" id="IPR011990">
    <property type="entry name" value="TPR-like_helical_dom_sf"/>
</dbReference>
<dbReference type="OrthoDB" id="1147023at2"/>
<dbReference type="PROSITE" id="PS51257">
    <property type="entry name" value="PROKAR_LIPOPROTEIN"/>
    <property type="match status" value="1"/>
</dbReference>
<protein>
    <submittedName>
        <fullName evidence="2">SusD family protein</fullName>
    </submittedName>
</protein>
<feature type="domain" description="SusD-like N-terminal" evidence="1">
    <location>
        <begin position="23"/>
        <end position="226"/>
    </location>
</feature>
<dbReference type="RefSeq" id="WP_079643005.1">
    <property type="nucleotide sequence ID" value="NZ_FUZF01000008.1"/>
</dbReference>
<proteinExistence type="predicted"/>
<keyword evidence="3" id="KW-1185">Reference proteome</keyword>
<dbReference type="EMBL" id="FUZF01000008">
    <property type="protein sequence ID" value="SKB73526.1"/>
    <property type="molecule type" value="Genomic_DNA"/>
</dbReference>
<accession>A0A1T5DPJ2</accession>
<dbReference type="Pfam" id="PF14322">
    <property type="entry name" value="SusD-like_3"/>
    <property type="match status" value="1"/>
</dbReference>
<evidence type="ECO:0000259" key="1">
    <source>
        <dbReference type="Pfam" id="PF14322"/>
    </source>
</evidence>
<dbReference type="InterPro" id="IPR033985">
    <property type="entry name" value="SusD-like_N"/>
</dbReference>
<gene>
    <name evidence="2" type="ORF">SAMN05660841_02065</name>
</gene>
<dbReference type="SUPFAM" id="SSF48452">
    <property type="entry name" value="TPR-like"/>
    <property type="match status" value="1"/>
</dbReference>
<dbReference type="STRING" id="1513896.SAMN05660841_02065"/>
<dbReference type="AlphaFoldDB" id="A0A1T5DPJ2"/>
<organism evidence="2 3">
    <name type="scientific">Sphingobacterium nematocida</name>
    <dbReference type="NCBI Taxonomy" id="1513896"/>
    <lineage>
        <taxon>Bacteria</taxon>
        <taxon>Pseudomonadati</taxon>
        <taxon>Bacteroidota</taxon>
        <taxon>Sphingobacteriia</taxon>
        <taxon>Sphingobacteriales</taxon>
        <taxon>Sphingobacteriaceae</taxon>
        <taxon>Sphingobacterium</taxon>
    </lineage>
</organism>
<name>A0A1T5DPJ2_9SPHI</name>
<sequence>MKTKYLIYIAAVSLGGTFSSCEKYLEKSPDMRTTIDNVDKVAQLVGSAYPSYNYLAMAEHSSDNVSDKGVGVGQNDSPFSEYYMWEDVIGDGNNTPTQYWNTVYAGIAAANHALEAIEKNDMGSEVLPYKGEALVARAYGHFMLALFFAQPYEIGGANSSAGIPYADKPETVALAQYDRETVKITYDKIKKDLEEGLPLLQGGVWQVPKYHFNFSSANAFASRFYLFIGEFEKAISAANNVFPNGNFTGKIRGVNSTLKAMTSAEYLLGMTKMDKDFNLLIRETYSVYQRTSSSVYQRFGYGQKKYNEFFATPLFEGTTLYTKGLSYSSGQHYTSYMWNEYFHYTNVQAGIGFPYIMQPLLTSDEALFNRAEGYAHVGNYVKSLEDINLLLSNRVNNYNPSIHTLTIEKAQAAAKTADPKQALIYIILKMKQAAFVTEGIRWMDIVRHRLPVTHVVLDQDNEETPHVLEPNDLRRVFQIPSSASLAGVSQNPR</sequence>
<dbReference type="Proteomes" id="UP000190150">
    <property type="component" value="Unassembled WGS sequence"/>
</dbReference>
<evidence type="ECO:0000313" key="3">
    <source>
        <dbReference type="Proteomes" id="UP000190150"/>
    </source>
</evidence>
<reference evidence="3" key="1">
    <citation type="submission" date="2017-02" db="EMBL/GenBank/DDBJ databases">
        <authorList>
            <person name="Varghese N."/>
            <person name="Submissions S."/>
        </authorList>
    </citation>
    <scope>NUCLEOTIDE SEQUENCE [LARGE SCALE GENOMIC DNA]</scope>
    <source>
        <strain evidence="3">DSM 24091</strain>
    </source>
</reference>
<evidence type="ECO:0000313" key="2">
    <source>
        <dbReference type="EMBL" id="SKB73526.1"/>
    </source>
</evidence>